<evidence type="ECO:0000256" key="2">
    <source>
        <dbReference type="ARBA" id="ARBA00023125"/>
    </source>
</evidence>
<dbReference type="PROSITE" id="PS50987">
    <property type="entry name" value="HTH_ARSR_2"/>
    <property type="match status" value="1"/>
</dbReference>
<dbReference type="Gene3D" id="1.10.10.10">
    <property type="entry name" value="Winged helix-like DNA-binding domain superfamily/Winged helix DNA-binding domain"/>
    <property type="match status" value="1"/>
</dbReference>
<dbReference type="PRINTS" id="PR00778">
    <property type="entry name" value="HTHARSR"/>
</dbReference>
<dbReference type="InterPro" id="IPR036388">
    <property type="entry name" value="WH-like_DNA-bd_sf"/>
</dbReference>
<dbReference type="PANTHER" id="PTHR43132:SF2">
    <property type="entry name" value="ARSENICAL RESISTANCE OPERON REPRESSOR ARSR-RELATED"/>
    <property type="match status" value="1"/>
</dbReference>
<keyword evidence="3" id="KW-0804">Transcription</keyword>
<keyword evidence="1" id="KW-0805">Transcription regulation</keyword>
<sequence length="96" mass="10594">MDVEVAAKALKELGHPTRLAIFKRLVRSGHRGLAVGALQQELGIPNSTLSHHLSSLVSANLLSQNREGRTLYCQPDYGHLQAVIDFLQDECCSDQR</sequence>
<protein>
    <submittedName>
        <fullName evidence="5">Metalloregulator ArsR/SmtB family transcription factor</fullName>
    </submittedName>
</protein>
<dbReference type="SUPFAM" id="SSF46785">
    <property type="entry name" value="Winged helix' DNA-binding domain"/>
    <property type="match status" value="1"/>
</dbReference>
<proteinExistence type="predicted"/>
<evidence type="ECO:0000313" key="5">
    <source>
        <dbReference type="EMBL" id="WKD50976.1"/>
    </source>
</evidence>
<dbReference type="InterPro" id="IPR051011">
    <property type="entry name" value="Metal_resp_trans_reg"/>
</dbReference>
<evidence type="ECO:0000256" key="3">
    <source>
        <dbReference type="ARBA" id="ARBA00023163"/>
    </source>
</evidence>
<dbReference type="CDD" id="cd00090">
    <property type="entry name" value="HTH_ARSR"/>
    <property type="match status" value="1"/>
</dbReference>
<reference evidence="5 6" key="1">
    <citation type="submission" date="2022-05" db="EMBL/GenBank/DDBJ databases">
        <title>Microbulbifer sp. nov., isolated from sponge.</title>
        <authorList>
            <person name="Gao L."/>
        </authorList>
    </citation>
    <scope>NUCLEOTIDE SEQUENCE [LARGE SCALE GENOMIC DNA]</scope>
    <source>
        <strain evidence="5 6">MI-G</strain>
    </source>
</reference>
<name>A0ABY9EIQ3_9GAMM</name>
<dbReference type="Pfam" id="PF12840">
    <property type="entry name" value="HTH_20"/>
    <property type="match status" value="1"/>
</dbReference>
<gene>
    <name evidence="5" type="ORF">M8T91_06025</name>
</gene>
<dbReference type="InterPro" id="IPR036390">
    <property type="entry name" value="WH_DNA-bd_sf"/>
</dbReference>
<organism evidence="5 6">
    <name type="scientific">Microbulbifer spongiae</name>
    <dbReference type="NCBI Taxonomy" id="2944933"/>
    <lineage>
        <taxon>Bacteria</taxon>
        <taxon>Pseudomonadati</taxon>
        <taxon>Pseudomonadota</taxon>
        <taxon>Gammaproteobacteria</taxon>
        <taxon>Cellvibrionales</taxon>
        <taxon>Microbulbiferaceae</taxon>
        <taxon>Microbulbifer</taxon>
    </lineage>
</organism>
<keyword evidence="2" id="KW-0238">DNA-binding</keyword>
<dbReference type="Proteomes" id="UP001321520">
    <property type="component" value="Chromosome"/>
</dbReference>
<dbReference type="PANTHER" id="PTHR43132">
    <property type="entry name" value="ARSENICAL RESISTANCE OPERON REPRESSOR ARSR-RELATED"/>
    <property type="match status" value="1"/>
</dbReference>
<evidence type="ECO:0000313" key="6">
    <source>
        <dbReference type="Proteomes" id="UP001321520"/>
    </source>
</evidence>
<keyword evidence="6" id="KW-1185">Reference proteome</keyword>
<dbReference type="RefSeq" id="WP_301417797.1">
    <property type="nucleotide sequence ID" value="NZ_CP098023.1"/>
</dbReference>
<feature type="domain" description="HTH arsR-type" evidence="4">
    <location>
        <begin position="1"/>
        <end position="95"/>
    </location>
</feature>
<dbReference type="NCBIfam" id="NF033788">
    <property type="entry name" value="HTH_metalloreg"/>
    <property type="match status" value="1"/>
</dbReference>
<evidence type="ECO:0000259" key="4">
    <source>
        <dbReference type="PROSITE" id="PS50987"/>
    </source>
</evidence>
<dbReference type="InterPro" id="IPR001845">
    <property type="entry name" value="HTH_ArsR_DNA-bd_dom"/>
</dbReference>
<dbReference type="EMBL" id="CP098023">
    <property type="protein sequence ID" value="WKD50976.1"/>
    <property type="molecule type" value="Genomic_DNA"/>
</dbReference>
<dbReference type="SMART" id="SM00418">
    <property type="entry name" value="HTH_ARSR"/>
    <property type="match status" value="1"/>
</dbReference>
<accession>A0ABY9EIQ3</accession>
<dbReference type="InterPro" id="IPR011991">
    <property type="entry name" value="ArsR-like_HTH"/>
</dbReference>
<evidence type="ECO:0000256" key="1">
    <source>
        <dbReference type="ARBA" id="ARBA00023015"/>
    </source>
</evidence>